<dbReference type="Gene3D" id="1.20.1530.20">
    <property type="match status" value="1"/>
</dbReference>
<feature type="transmembrane region" description="Helical" evidence="9">
    <location>
        <begin position="86"/>
        <end position="109"/>
    </location>
</feature>
<dbReference type="GO" id="GO:0012505">
    <property type="term" value="C:endomembrane system"/>
    <property type="evidence" value="ECO:0007669"/>
    <property type="project" value="UniProtKB-SubCell"/>
</dbReference>
<evidence type="ECO:0000256" key="4">
    <source>
        <dbReference type="ARBA" id="ARBA00022692"/>
    </source>
</evidence>
<feature type="transmembrane region" description="Helical" evidence="9">
    <location>
        <begin position="509"/>
        <end position="531"/>
    </location>
</feature>
<dbReference type="Pfam" id="PF03547">
    <property type="entry name" value="Mem_trans"/>
    <property type="match status" value="1"/>
</dbReference>
<keyword evidence="6 9" id="KW-0472">Membrane</keyword>
<dbReference type="GO" id="GO:0055085">
    <property type="term" value="P:transmembrane transport"/>
    <property type="evidence" value="ECO:0007669"/>
    <property type="project" value="InterPro"/>
</dbReference>
<keyword evidence="4 9" id="KW-0812">Transmembrane</keyword>
<feature type="transmembrane region" description="Helical" evidence="9">
    <location>
        <begin position="471"/>
        <end position="494"/>
    </location>
</feature>
<evidence type="ECO:0000313" key="10">
    <source>
        <dbReference type="EMBL" id="CAB9512097.1"/>
    </source>
</evidence>
<dbReference type="GO" id="GO:0016020">
    <property type="term" value="C:membrane"/>
    <property type="evidence" value="ECO:0007669"/>
    <property type="project" value="UniProtKB-SubCell"/>
</dbReference>
<feature type="transmembrane region" description="Helical" evidence="9">
    <location>
        <begin position="388"/>
        <end position="406"/>
    </location>
</feature>
<protein>
    <recommendedName>
        <fullName evidence="12">Auxin efflux carrier</fullName>
    </recommendedName>
</protein>
<dbReference type="AlphaFoldDB" id="A0A9N8HGN5"/>
<evidence type="ECO:0000256" key="9">
    <source>
        <dbReference type="SAM" id="Phobius"/>
    </source>
</evidence>
<comment type="similarity">
    <text evidence="8">Belongs to the auxin efflux carrier (TC 2.A.69.2) family.</text>
</comment>
<dbReference type="PANTHER" id="PTHR31651:SF33">
    <property type="entry name" value="PROTEIN PIN-LIKES 1"/>
    <property type="match status" value="1"/>
</dbReference>
<name>A0A9N8HGN5_9STRA</name>
<feature type="transmembrane region" description="Helical" evidence="9">
    <location>
        <begin position="543"/>
        <end position="566"/>
    </location>
</feature>
<keyword evidence="3" id="KW-0813">Transport</keyword>
<accession>A0A9N8HGN5</accession>
<dbReference type="EMBL" id="CAICTM010000517">
    <property type="protein sequence ID" value="CAB9512097.1"/>
    <property type="molecule type" value="Genomic_DNA"/>
</dbReference>
<dbReference type="Proteomes" id="UP001153069">
    <property type="component" value="Unassembled WGS sequence"/>
</dbReference>
<comment type="caution">
    <text evidence="10">The sequence shown here is derived from an EMBL/GenBank/DDBJ whole genome shotgun (WGS) entry which is preliminary data.</text>
</comment>
<evidence type="ECO:0000256" key="3">
    <source>
        <dbReference type="ARBA" id="ARBA00022448"/>
    </source>
</evidence>
<evidence type="ECO:0000313" key="11">
    <source>
        <dbReference type="Proteomes" id="UP001153069"/>
    </source>
</evidence>
<reference evidence="10" key="1">
    <citation type="submission" date="2020-06" db="EMBL/GenBank/DDBJ databases">
        <authorList>
            <consortium name="Plant Systems Biology data submission"/>
        </authorList>
    </citation>
    <scope>NUCLEOTIDE SEQUENCE</scope>
    <source>
        <strain evidence="10">D6</strain>
    </source>
</reference>
<evidence type="ECO:0008006" key="12">
    <source>
        <dbReference type="Google" id="ProtNLM"/>
    </source>
</evidence>
<feature type="transmembrane region" description="Helical" evidence="9">
    <location>
        <begin position="121"/>
        <end position="145"/>
    </location>
</feature>
<evidence type="ECO:0000256" key="1">
    <source>
        <dbReference type="ARBA" id="ARBA00004141"/>
    </source>
</evidence>
<keyword evidence="11" id="KW-1185">Reference proteome</keyword>
<evidence type="ECO:0000256" key="7">
    <source>
        <dbReference type="ARBA" id="ARBA00025100"/>
    </source>
</evidence>
<keyword evidence="5 9" id="KW-1133">Transmembrane helix</keyword>
<feature type="transmembrane region" description="Helical" evidence="9">
    <location>
        <begin position="157"/>
        <end position="180"/>
    </location>
</feature>
<dbReference type="InterPro" id="IPR004776">
    <property type="entry name" value="Mem_transp_PIN-like"/>
</dbReference>
<feature type="transmembrane region" description="Helical" evidence="9">
    <location>
        <begin position="426"/>
        <end position="450"/>
    </location>
</feature>
<dbReference type="InterPro" id="IPR038770">
    <property type="entry name" value="Na+/solute_symporter_sf"/>
</dbReference>
<dbReference type="OrthoDB" id="191139at2759"/>
<comment type="function">
    <text evidence="7">Involved in cellular auxin homeostasis by regulating auxin metabolism. Regulates intracellular auxin accumulation at the endoplasmic reticulum and thus auxin availability for nuclear auxin signaling.</text>
</comment>
<sequence length="570" mass="61827">MAPANLQSFYSTFSASIRSVGTAVTLAAVGVYLHRRECVSSEGKRTLARISQQVTFPLFLFTKICYCNQDWSSEPCPDVTKSLKDVWILLFWPAVVVSIGLLVGYAAAIVSGTPKSQRRSVYAACGFGNSTGLPITLLTVVHANFPETSDLGKIDPTLFLSVYLLLYPVLQWGVGGWLLAPEEEAPEKSAPTETLIRSTQAEEGLTHGHLTHTINRNVLNNRQKETFYMLSRKAIGETDASLYISDADLVHHFAGNVSSESLNGLLPKVHQNCDDDDDYGQAVEFDEGAYPSTTPLSPIMDETEVSMPDGAPHIPIQQEPSETTGLLSNGEQHPYETVMLANTPADHIRDSQRVKARDSMRSIATEYETETFCETCNKVLSRCLQPPVVGALAGIFVAATPLRGVFVDLVDRSSSAPLEWFFDGLYAVGQAAVPINMIILGCNLSASYMTQKASDGKGADSKKSNLLSQKAMISIVIGKMLVMPIIGILLALFLEAYVLDIPSDIDGSFYLVLMIVFITPTANNVMVMVELSGSNTKEGIAQVIALQYACAPLMLSLTMSLVVGIASSWE</sequence>
<proteinExistence type="inferred from homology"/>
<dbReference type="InterPro" id="IPR045033">
    <property type="entry name" value="PILS1/3/4/5/7"/>
</dbReference>
<evidence type="ECO:0000256" key="2">
    <source>
        <dbReference type="ARBA" id="ARBA00004308"/>
    </source>
</evidence>
<organism evidence="10 11">
    <name type="scientific">Seminavis robusta</name>
    <dbReference type="NCBI Taxonomy" id="568900"/>
    <lineage>
        <taxon>Eukaryota</taxon>
        <taxon>Sar</taxon>
        <taxon>Stramenopiles</taxon>
        <taxon>Ochrophyta</taxon>
        <taxon>Bacillariophyta</taxon>
        <taxon>Bacillariophyceae</taxon>
        <taxon>Bacillariophycidae</taxon>
        <taxon>Naviculales</taxon>
        <taxon>Naviculaceae</taxon>
        <taxon>Seminavis</taxon>
    </lineage>
</organism>
<comment type="subcellular location">
    <subcellularLocation>
        <location evidence="2">Endomembrane system</location>
    </subcellularLocation>
    <subcellularLocation>
        <location evidence="1">Membrane</location>
        <topology evidence="1">Multi-pass membrane protein</topology>
    </subcellularLocation>
</comment>
<dbReference type="PANTHER" id="PTHR31651">
    <property type="match status" value="1"/>
</dbReference>
<gene>
    <name evidence="10" type="ORF">SEMRO_518_G158840.1</name>
</gene>
<evidence type="ECO:0000256" key="8">
    <source>
        <dbReference type="ARBA" id="ARBA00025752"/>
    </source>
</evidence>
<evidence type="ECO:0000256" key="5">
    <source>
        <dbReference type="ARBA" id="ARBA00022989"/>
    </source>
</evidence>
<evidence type="ECO:0000256" key="6">
    <source>
        <dbReference type="ARBA" id="ARBA00023136"/>
    </source>
</evidence>